<organism evidence="3 4">
    <name type="scientific">Dictyobacter arantiisoli</name>
    <dbReference type="NCBI Taxonomy" id="2014874"/>
    <lineage>
        <taxon>Bacteria</taxon>
        <taxon>Bacillati</taxon>
        <taxon>Chloroflexota</taxon>
        <taxon>Ktedonobacteria</taxon>
        <taxon>Ktedonobacterales</taxon>
        <taxon>Dictyobacteraceae</taxon>
        <taxon>Dictyobacter</taxon>
    </lineage>
</organism>
<dbReference type="PROSITE" id="PS50943">
    <property type="entry name" value="HTH_CROC1"/>
    <property type="match status" value="1"/>
</dbReference>
<evidence type="ECO:0000256" key="1">
    <source>
        <dbReference type="SAM" id="MobiDB-lite"/>
    </source>
</evidence>
<name>A0A5A5TI11_9CHLR</name>
<dbReference type="InterPro" id="IPR010982">
    <property type="entry name" value="Lambda_DNA-bd_dom_sf"/>
</dbReference>
<dbReference type="Gene3D" id="1.10.260.40">
    <property type="entry name" value="lambda repressor-like DNA-binding domains"/>
    <property type="match status" value="1"/>
</dbReference>
<dbReference type="PANTHER" id="PTHR47691">
    <property type="entry name" value="REGULATOR-RELATED"/>
    <property type="match status" value="1"/>
</dbReference>
<sequence length="581" mass="65133">MNNHLLTMTRKQQGWRQEDVANHIGVARGTISRWERGRMHPERYHVDRLCAFLHATETELGFTPERAVATPATIKDSAPAPVVDAQPSMVIDPMIPLQQAPLIGREAELAQIHDLLQAEETVKITALHGLPGVGKTALATTVARDANIRARYSDGILWATLGPHPDLLTLFHRWATLLDMPDHQMTELQTVAEWNTALTMMIGQRAMLVVIDDAWTVEDALAVQVGGPHCAHLLTTRFPHIASRITIQGALTIQELSDDHSMQLLTHLAPAVMAREPEQMQHLVQAVGGLPLALTLMGHALRTAFYHGPTRRLQAAIDALQTADHRLQLSHPDNSTQGHPSLLPETPLSLQAILDVTTQRLSESALHTLAVFSLFPAKPDSFSEEAALSVAGCTIDDLDELLDTGLLETVGDERYRLHRIITDYAHHLLMSLQHYEHADRHKDPLPVQVHTMDQETHDRTNSHADLEDLGHRFPNGARVRRNIDQQVWKSQHLENPALGRPISYQARHRKEKRSCVLTQTSVVHHQKRDAKRRPRKPYVFRAGRNGPALCTSPPSSEGSRWQSRQNPIRPIRLNEHERNVL</sequence>
<reference evidence="3 4" key="1">
    <citation type="submission" date="2019-01" db="EMBL/GenBank/DDBJ databases">
        <title>Draft genome sequence of Dictyobacter sp. Uno17.</title>
        <authorList>
            <person name="Wang C.M."/>
            <person name="Zheng Y."/>
            <person name="Sakai Y."/>
            <person name="Abe K."/>
            <person name="Yokota A."/>
            <person name="Yabe S."/>
        </authorList>
    </citation>
    <scope>NUCLEOTIDE SEQUENCE [LARGE SCALE GENOMIC DNA]</scope>
    <source>
        <strain evidence="3 4">Uno17</strain>
    </source>
</reference>
<dbReference type="EMBL" id="BIXY01000100">
    <property type="protein sequence ID" value="GCF11230.1"/>
    <property type="molecule type" value="Genomic_DNA"/>
</dbReference>
<dbReference type="PANTHER" id="PTHR47691:SF3">
    <property type="entry name" value="HTH-TYPE TRANSCRIPTIONAL REGULATOR RV0890C-RELATED"/>
    <property type="match status" value="1"/>
</dbReference>
<dbReference type="InterPro" id="IPR002182">
    <property type="entry name" value="NB-ARC"/>
</dbReference>
<dbReference type="GO" id="GO:0043531">
    <property type="term" value="F:ADP binding"/>
    <property type="evidence" value="ECO:0007669"/>
    <property type="project" value="InterPro"/>
</dbReference>
<keyword evidence="4" id="KW-1185">Reference proteome</keyword>
<dbReference type="SUPFAM" id="SSF52540">
    <property type="entry name" value="P-loop containing nucleoside triphosphate hydrolases"/>
    <property type="match status" value="1"/>
</dbReference>
<feature type="compositionally biased region" description="Polar residues" evidence="1">
    <location>
        <begin position="552"/>
        <end position="566"/>
    </location>
</feature>
<feature type="compositionally biased region" description="Basic and acidic residues" evidence="1">
    <location>
        <begin position="572"/>
        <end position="581"/>
    </location>
</feature>
<dbReference type="AlphaFoldDB" id="A0A5A5TI11"/>
<dbReference type="Proteomes" id="UP000322530">
    <property type="component" value="Unassembled WGS sequence"/>
</dbReference>
<feature type="region of interest" description="Disordered" evidence="1">
    <location>
        <begin position="521"/>
        <end position="581"/>
    </location>
</feature>
<feature type="domain" description="HTH cro/C1-type" evidence="2">
    <location>
        <begin position="10"/>
        <end position="60"/>
    </location>
</feature>
<dbReference type="PRINTS" id="PR00364">
    <property type="entry name" value="DISEASERSIST"/>
</dbReference>
<dbReference type="InterPro" id="IPR027417">
    <property type="entry name" value="P-loop_NTPase"/>
</dbReference>
<accession>A0A5A5TI11</accession>
<dbReference type="SMART" id="SM00530">
    <property type="entry name" value="HTH_XRE"/>
    <property type="match status" value="1"/>
</dbReference>
<gene>
    <name evidence="3" type="ORF">KDI_47940</name>
</gene>
<dbReference type="Pfam" id="PF00931">
    <property type="entry name" value="NB-ARC"/>
    <property type="match status" value="1"/>
</dbReference>
<evidence type="ECO:0000313" key="4">
    <source>
        <dbReference type="Proteomes" id="UP000322530"/>
    </source>
</evidence>
<dbReference type="RefSeq" id="WP_149404069.1">
    <property type="nucleotide sequence ID" value="NZ_BIXY01000100.1"/>
</dbReference>
<dbReference type="SUPFAM" id="SSF47413">
    <property type="entry name" value="lambda repressor-like DNA-binding domains"/>
    <property type="match status" value="1"/>
</dbReference>
<feature type="compositionally biased region" description="Basic residues" evidence="1">
    <location>
        <begin position="524"/>
        <end position="538"/>
    </location>
</feature>
<protein>
    <recommendedName>
        <fullName evidence="2">HTH cro/C1-type domain-containing protein</fullName>
    </recommendedName>
</protein>
<dbReference type="InterPro" id="IPR001387">
    <property type="entry name" value="Cro/C1-type_HTH"/>
</dbReference>
<evidence type="ECO:0000313" key="3">
    <source>
        <dbReference type="EMBL" id="GCF11230.1"/>
    </source>
</evidence>
<dbReference type="GO" id="GO:0003677">
    <property type="term" value="F:DNA binding"/>
    <property type="evidence" value="ECO:0007669"/>
    <property type="project" value="InterPro"/>
</dbReference>
<dbReference type="Pfam" id="PF13560">
    <property type="entry name" value="HTH_31"/>
    <property type="match status" value="1"/>
</dbReference>
<evidence type="ECO:0000259" key="2">
    <source>
        <dbReference type="PROSITE" id="PS50943"/>
    </source>
</evidence>
<dbReference type="Gene3D" id="3.40.50.300">
    <property type="entry name" value="P-loop containing nucleotide triphosphate hydrolases"/>
    <property type="match status" value="1"/>
</dbReference>
<comment type="caution">
    <text evidence="3">The sequence shown here is derived from an EMBL/GenBank/DDBJ whole genome shotgun (WGS) entry which is preliminary data.</text>
</comment>
<dbReference type="CDD" id="cd00093">
    <property type="entry name" value="HTH_XRE"/>
    <property type="match status" value="1"/>
</dbReference>
<dbReference type="OrthoDB" id="137340at2"/>
<proteinExistence type="predicted"/>